<name>A0A2A8PUT5_BACCE</name>
<dbReference type="Proteomes" id="UP000220635">
    <property type="component" value="Unassembled WGS sequence"/>
</dbReference>
<dbReference type="Pfam" id="PF10751">
    <property type="entry name" value="DUF2535"/>
    <property type="match status" value="1"/>
</dbReference>
<dbReference type="InterPro" id="IPR019687">
    <property type="entry name" value="DUF2535"/>
</dbReference>
<comment type="caution">
    <text evidence="1">The sequence shown here is derived from an EMBL/GenBank/DDBJ whole genome shotgun (WGS) entry which is preliminary data.</text>
</comment>
<proteinExistence type="predicted"/>
<evidence type="ECO:0000313" key="2">
    <source>
        <dbReference type="Proteomes" id="UP000220635"/>
    </source>
</evidence>
<organism evidence="1 2">
    <name type="scientific">Bacillus cereus</name>
    <dbReference type="NCBI Taxonomy" id="1396"/>
    <lineage>
        <taxon>Bacteria</taxon>
        <taxon>Bacillati</taxon>
        <taxon>Bacillota</taxon>
        <taxon>Bacilli</taxon>
        <taxon>Bacillales</taxon>
        <taxon>Bacillaceae</taxon>
        <taxon>Bacillus</taxon>
        <taxon>Bacillus cereus group</taxon>
    </lineage>
</organism>
<protein>
    <submittedName>
        <fullName evidence="1">DUF2535 domain-containing protein</fullName>
    </submittedName>
</protein>
<sequence length="103" mass="12462">MCQNVKWRQFKNPTKKRIDIVITKSFYFTHATGNCIKIFEIPVLQAQHPLSFLIQSRLQLFITKIQKQKHPRFSYSFREYLQNCLKWNDYSKVYKTNTLEKNA</sequence>
<dbReference type="EMBL" id="NTWE01000031">
    <property type="protein sequence ID" value="PEW00239.1"/>
    <property type="molecule type" value="Genomic_DNA"/>
</dbReference>
<accession>A0A2A8PUT5</accession>
<dbReference type="AlphaFoldDB" id="A0A2A8PUT5"/>
<gene>
    <name evidence="1" type="ORF">CN425_17285</name>
</gene>
<evidence type="ECO:0000313" key="1">
    <source>
        <dbReference type="EMBL" id="PEW00239.1"/>
    </source>
</evidence>
<reference evidence="1 2" key="1">
    <citation type="submission" date="2017-09" db="EMBL/GenBank/DDBJ databases">
        <title>Large-scale bioinformatics analysis of Bacillus genomes uncovers conserved roles of natural products in bacterial physiology.</title>
        <authorList>
            <consortium name="Agbiome Team Llc"/>
            <person name="Bleich R.M."/>
            <person name="Grubbs K.J."/>
            <person name="Santa Maria K.C."/>
            <person name="Allen S.E."/>
            <person name="Farag S."/>
            <person name="Shank E.A."/>
            <person name="Bowers A."/>
        </authorList>
    </citation>
    <scope>NUCLEOTIDE SEQUENCE [LARGE SCALE GENOMIC DNA]</scope>
    <source>
        <strain evidence="1 2">AFS010695</strain>
    </source>
</reference>